<proteinExistence type="predicted"/>
<keyword evidence="2 7" id="KW-0812">Transmembrane</keyword>
<feature type="transmembrane region" description="Helical" evidence="7">
    <location>
        <begin position="757"/>
        <end position="779"/>
    </location>
</feature>
<dbReference type="RefSeq" id="WP_343880487.1">
    <property type="nucleotide sequence ID" value="NZ_BAAAIJ010000047.1"/>
</dbReference>
<protein>
    <submittedName>
        <fullName evidence="9">HAD-IC family P-type ATPase</fullName>
    </submittedName>
</protein>
<dbReference type="Gene3D" id="3.40.1110.10">
    <property type="entry name" value="Calcium-transporting ATPase, cytoplasmic domain N"/>
    <property type="match status" value="1"/>
</dbReference>
<dbReference type="NCBIfam" id="TIGR01494">
    <property type="entry name" value="ATPase_P-type"/>
    <property type="match status" value="2"/>
</dbReference>
<reference evidence="10" key="1">
    <citation type="journal article" date="2019" name="Int. J. Syst. Evol. Microbiol.">
        <title>The Global Catalogue of Microorganisms (GCM) 10K type strain sequencing project: providing services to taxonomists for standard genome sequencing and annotation.</title>
        <authorList>
            <consortium name="The Broad Institute Genomics Platform"/>
            <consortium name="The Broad Institute Genome Sequencing Center for Infectious Disease"/>
            <person name="Wu L."/>
            <person name="Ma J."/>
        </authorList>
    </citation>
    <scope>NUCLEOTIDE SEQUENCE [LARGE SCALE GENOMIC DNA]</scope>
    <source>
        <strain evidence="10">JCM 11496</strain>
    </source>
</reference>
<dbReference type="SFLD" id="SFLDS00003">
    <property type="entry name" value="Haloacid_Dehalogenase"/>
    <property type="match status" value="1"/>
</dbReference>
<dbReference type="InterPro" id="IPR023298">
    <property type="entry name" value="ATPase_P-typ_TM_dom_sf"/>
</dbReference>
<accession>A0ABW4Q633</accession>
<dbReference type="Pfam" id="PF00122">
    <property type="entry name" value="E1-E2_ATPase"/>
    <property type="match status" value="1"/>
</dbReference>
<feature type="transmembrane region" description="Helical" evidence="7">
    <location>
        <begin position="60"/>
        <end position="80"/>
    </location>
</feature>
<dbReference type="InterPro" id="IPR023214">
    <property type="entry name" value="HAD_sf"/>
</dbReference>
<dbReference type="InterPro" id="IPR059000">
    <property type="entry name" value="ATPase_P-type_domA"/>
</dbReference>
<dbReference type="InterPro" id="IPR008250">
    <property type="entry name" value="ATPase_P-typ_transduc_dom_A_sf"/>
</dbReference>
<evidence type="ECO:0000256" key="6">
    <source>
        <dbReference type="SAM" id="MobiDB-lite"/>
    </source>
</evidence>
<comment type="subcellular location">
    <subcellularLocation>
        <location evidence="1">Cell membrane</location>
        <topology evidence="1">Multi-pass membrane protein</topology>
    </subcellularLocation>
</comment>
<keyword evidence="5 7" id="KW-0472">Membrane</keyword>
<gene>
    <name evidence="9" type="ORF">ACFSFX_04920</name>
</gene>
<organism evidence="9 10">
    <name type="scientific">Arthrobacter flavus</name>
    <dbReference type="NCBI Taxonomy" id="95172"/>
    <lineage>
        <taxon>Bacteria</taxon>
        <taxon>Bacillati</taxon>
        <taxon>Actinomycetota</taxon>
        <taxon>Actinomycetes</taxon>
        <taxon>Micrococcales</taxon>
        <taxon>Micrococcaceae</taxon>
        <taxon>Arthrobacter</taxon>
    </lineage>
</organism>
<evidence type="ECO:0000256" key="5">
    <source>
        <dbReference type="ARBA" id="ARBA00023136"/>
    </source>
</evidence>
<comment type="caution">
    <text evidence="9">The sequence shown here is derived from an EMBL/GenBank/DDBJ whole genome shotgun (WGS) entry which is preliminary data.</text>
</comment>
<keyword evidence="10" id="KW-1185">Reference proteome</keyword>
<dbReference type="PRINTS" id="PR00120">
    <property type="entry name" value="HATPASE"/>
</dbReference>
<dbReference type="Proteomes" id="UP001597307">
    <property type="component" value="Unassembled WGS sequence"/>
</dbReference>
<dbReference type="InterPro" id="IPR001757">
    <property type="entry name" value="P_typ_ATPase"/>
</dbReference>
<dbReference type="SUPFAM" id="SSF56784">
    <property type="entry name" value="HAD-like"/>
    <property type="match status" value="1"/>
</dbReference>
<keyword evidence="3" id="KW-1278">Translocase</keyword>
<feature type="transmembrane region" description="Helical" evidence="7">
    <location>
        <begin position="634"/>
        <end position="656"/>
    </location>
</feature>
<dbReference type="PROSITE" id="PS00154">
    <property type="entry name" value="ATPASE_E1_E2"/>
    <property type="match status" value="1"/>
</dbReference>
<dbReference type="Gene3D" id="3.40.50.1000">
    <property type="entry name" value="HAD superfamily/HAD-like"/>
    <property type="match status" value="1"/>
</dbReference>
<evidence type="ECO:0000256" key="7">
    <source>
        <dbReference type="SAM" id="Phobius"/>
    </source>
</evidence>
<dbReference type="PANTHER" id="PTHR42861">
    <property type="entry name" value="CALCIUM-TRANSPORTING ATPASE"/>
    <property type="match status" value="1"/>
</dbReference>
<dbReference type="EMBL" id="JBHUGA010000011">
    <property type="protein sequence ID" value="MFD1845934.1"/>
    <property type="molecule type" value="Genomic_DNA"/>
</dbReference>
<evidence type="ECO:0000256" key="2">
    <source>
        <dbReference type="ARBA" id="ARBA00022692"/>
    </source>
</evidence>
<feature type="transmembrane region" description="Helical" evidence="7">
    <location>
        <begin position="731"/>
        <end position="750"/>
    </location>
</feature>
<dbReference type="PRINTS" id="PR00119">
    <property type="entry name" value="CATATPASE"/>
</dbReference>
<dbReference type="SUPFAM" id="SSF81665">
    <property type="entry name" value="Calcium ATPase, transmembrane domain M"/>
    <property type="match status" value="1"/>
</dbReference>
<evidence type="ECO:0000259" key="8">
    <source>
        <dbReference type="Pfam" id="PF00122"/>
    </source>
</evidence>
<feature type="transmembrane region" description="Helical" evidence="7">
    <location>
        <begin position="668"/>
        <end position="687"/>
    </location>
</feature>
<feature type="transmembrane region" description="Helical" evidence="7">
    <location>
        <begin position="699"/>
        <end position="719"/>
    </location>
</feature>
<dbReference type="Gene3D" id="1.20.1110.10">
    <property type="entry name" value="Calcium-transporting ATPase, transmembrane domain"/>
    <property type="match status" value="1"/>
</dbReference>
<feature type="transmembrane region" description="Helical" evidence="7">
    <location>
        <begin position="86"/>
        <end position="104"/>
    </location>
</feature>
<dbReference type="SUPFAM" id="SSF81660">
    <property type="entry name" value="Metal cation-transporting ATPase, ATP-binding domain N"/>
    <property type="match status" value="1"/>
</dbReference>
<dbReference type="InterPro" id="IPR018303">
    <property type="entry name" value="ATPase_P-typ_P_site"/>
</dbReference>
<dbReference type="Gene3D" id="2.70.150.10">
    <property type="entry name" value="Calcium-transporting ATPase, cytoplasmic transduction domain A"/>
    <property type="match status" value="1"/>
</dbReference>
<feature type="transmembrane region" description="Helical" evidence="7">
    <location>
        <begin position="233"/>
        <end position="253"/>
    </location>
</feature>
<dbReference type="Pfam" id="PF00702">
    <property type="entry name" value="Hydrolase"/>
    <property type="match status" value="1"/>
</dbReference>
<dbReference type="InterPro" id="IPR044492">
    <property type="entry name" value="P_typ_ATPase_HD_dom"/>
</dbReference>
<dbReference type="SFLD" id="SFLDG00002">
    <property type="entry name" value="C1.7:_P-type_atpase_like"/>
    <property type="match status" value="1"/>
</dbReference>
<name>A0ABW4Q633_9MICC</name>
<evidence type="ECO:0000313" key="10">
    <source>
        <dbReference type="Proteomes" id="UP001597307"/>
    </source>
</evidence>
<dbReference type="SUPFAM" id="SSF81653">
    <property type="entry name" value="Calcium ATPase, transduction domain A"/>
    <property type="match status" value="1"/>
</dbReference>
<feature type="transmembrane region" description="Helical" evidence="7">
    <location>
        <begin position="791"/>
        <end position="810"/>
    </location>
</feature>
<feature type="transmembrane region" description="Helical" evidence="7">
    <location>
        <begin position="273"/>
        <end position="300"/>
    </location>
</feature>
<dbReference type="InterPro" id="IPR036412">
    <property type="entry name" value="HAD-like_sf"/>
</dbReference>
<sequence>MGAADVLGHRDKGHSGPRHLAQAAERTGLSAADVAVRVESGLTNNVPDQSSRSLWDIFRANVLTLFNAIVAGSFLLLLFLGQWRDALFGFAAVGNALIGVIQEFKAKKSLDRLAVLNAPRARVLRDSTVQDLDVRDVVKDDILVLRAGDQIPADAVILEAEGLEIDESLLTGESEPVDKVIDDEVLSGSSVVSGQAWAIVNRVGADSFSSRLTAEAKRFSLVHSEIRQGLNQVLRWITLALLPVMAIVVNGQMQSQGGWEQAITTGTWRTGAVGAVASVIAMIPLGLVLMTSVAFAVGAVRLAQQNVLIQELAAVEGLARVDVLCLDKTGTLTAGKIIFDEVHTIGVVPQEGWKQALGWFGADPNANATARCLAEAFDDDGSLRPAATVPFSSARKWSAVSFPDGVPPAGTWLLGAPEIVLDSSTQSTQSTQEALDAAARLAGSGLRTLVLAYAPSPPSIQNDDDAVLPADPTPVALLTFREQVRSDAAQTLAYFTEQGVSLRIISGDDPRTVAAVAREVGVATDGGFDARELPEDPEELAEVMQHHTVFGRVTPAQKKGMVMALQRRGHVVAMTGDGVNDALALKEADIGVAMDSAAAATKAVSRLVLLDGRFDRLPGVVAEGRRVIANIERVSMLFLAKTAYAVILSITFGALLWDFPFLPRQLSATDGITIGIPAFFLALMPNTRRYRSGFLKRSLSFAIPAGLIIALAVVAINAYSRWTGTGTTAEVRTAAALVLALIALWVLVVLSRPLNRWRVLIIGAMFVGLGLVLTVPLLSDFFDFTVPGWNHLLASGVVALLGVIAIEILFRHHRRLLAAPDDTPERALRP</sequence>
<evidence type="ECO:0000256" key="4">
    <source>
        <dbReference type="ARBA" id="ARBA00022989"/>
    </source>
</evidence>
<dbReference type="InterPro" id="IPR023299">
    <property type="entry name" value="ATPase_P-typ_cyto_dom_N"/>
</dbReference>
<dbReference type="SFLD" id="SFLDF00027">
    <property type="entry name" value="p-type_atpase"/>
    <property type="match status" value="1"/>
</dbReference>
<feature type="region of interest" description="Disordered" evidence="6">
    <location>
        <begin position="1"/>
        <end position="20"/>
    </location>
</feature>
<evidence type="ECO:0000256" key="1">
    <source>
        <dbReference type="ARBA" id="ARBA00004651"/>
    </source>
</evidence>
<feature type="domain" description="P-type ATPase A" evidence="8">
    <location>
        <begin position="116"/>
        <end position="215"/>
    </location>
</feature>
<keyword evidence="4 7" id="KW-1133">Transmembrane helix</keyword>
<evidence type="ECO:0000256" key="3">
    <source>
        <dbReference type="ARBA" id="ARBA00022967"/>
    </source>
</evidence>
<evidence type="ECO:0000313" key="9">
    <source>
        <dbReference type="EMBL" id="MFD1845934.1"/>
    </source>
</evidence>